<dbReference type="CDD" id="cd06261">
    <property type="entry name" value="TM_PBP2"/>
    <property type="match status" value="1"/>
</dbReference>
<sequence>MRKTLTKLLWYILWLFLSIITLFPIYWTLLVSLRTRLEIFTRTDLIPNTFYLENYFRPLFRDIYGRFLLNSVIVATGNTLVVIFLAVLATFALSRFRLRGSSNIFFWTLTNRMAPPAAFTLPLYLLFAKILPFFYDTHFALILVYCVFNLPFAIWLLKGTIDSIPRDIDEAAYVDGATLWQVIWKIIFPMARPGIMATAVLTWLFSWNEYLFASTLTNFRARTMPTGLAEFVTVTGTNWGEMAAMTIITMIPAFVFLFLVQKYIVVGMTFGAVKE</sequence>
<dbReference type="InterPro" id="IPR035906">
    <property type="entry name" value="MetI-like_sf"/>
</dbReference>
<dbReference type="KEGG" id="tnp:Tnap_0939"/>
<organism evidence="11 12">
    <name type="scientific">Thermotoga petrophila (strain ATCC BAA-489 / DSM 13996 / JCM 10882 / RKU-10)</name>
    <name type="common">Thermotoga naphthophila</name>
    <dbReference type="NCBI Taxonomy" id="590168"/>
    <lineage>
        <taxon>Bacteria</taxon>
        <taxon>Thermotogati</taxon>
        <taxon>Thermotogota</taxon>
        <taxon>Thermotogae</taxon>
        <taxon>Thermotogales</taxon>
        <taxon>Thermotogaceae</taxon>
        <taxon>Thermotoga</taxon>
    </lineage>
</organism>
<keyword evidence="6 9" id="KW-0812">Transmembrane</keyword>
<evidence type="ECO:0000259" key="10">
    <source>
        <dbReference type="PROSITE" id="PS50928"/>
    </source>
</evidence>
<dbReference type="Pfam" id="PF00528">
    <property type="entry name" value="BPD_transp_1"/>
    <property type="match status" value="1"/>
</dbReference>
<dbReference type="PANTHER" id="PTHR32243">
    <property type="entry name" value="MALTOSE TRANSPORT SYSTEM PERMEASE-RELATED"/>
    <property type="match status" value="1"/>
</dbReference>
<dbReference type="PANTHER" id="PTHR32243:SF50">
    <property type="entry name" value="MALTOSE_MALTODEXTRIN TRANSPORT SYSTEM PERMEASE PROTEIN MALG"/>
    <property type="match status" value="1"/>
</dbReference>
<feature type="transmembrane region" description="Helical" evidence="9">
    <location>
        <begin position="239"/>
        <end position="260"/>
    </location>
</feature>
<evidence type="ECO:0000256" key="7">
    <source>
        <dbReference type="ARBA" id="ARBA00022989"/>
    </source>
</evidence>
<gene>
    <name evidence="11" type="ordered locus">Tnap_0939</name>
</gene>
<dbReference type="Proteomes" id="UP000000940">
    <property type="component" value="Chromosome"/>
</dbReference>
<keyword evidence="8 9" id="KW-0472">Membrane</keyword>
<feature type="transmembrane region" description="Helical" evidence="9">
    <location>
        <begin position="139"/>
        <end position="157"/>
    </location>
</feature>
<dbReference type="RefSeq" id="WP_012896249.1">
    <property type="nucleotide sequence ID" value="NC_013642.1"/>
</dbReference>
<keyword evidence="4" id="KW-1003">Cell membrane</keyword>
<feature type="domain" description="ABC transmembrane type-1" evidence="10">
    <location>
        <begin position="68"/>
        <end position="260"/>
    </location>
</feature>
<protein>
    <submittedName>
        <fullName evidence="11">Binding-protein-dependent transport systems inner membrane component</fullName>
    </submittedName>
</protein>
<evidence type="ECO:0000256" key="3">
    <source>
        <dbReference type="ARBA" id="ARBA00022448"/>
    </source>
</evidence>
<comment type="similarity">
    <text evidence="2">Belongs to the binding-protein-dependent transport system permease family. MalFG subfamily.</text>
</comment>
<dbReference type="GO" id="GO:0055085">
    <property type="term" value="P:transmembrane transport"/>
    <property type="evidence" value="ECO:0007669"/>
    <property type="project" value="InterPro"/>
</dbReference>
<dbReference type="SUPFAM" id="SSF161098">
    <property type="entry name" value="MetI-like"/>
    <property type="match status" value="1"/>
</dbReference>
<proteinExistence type="inferred from homology"/>
<evidence type="ECO:0000256" key="8">
    <source>
        <dbReference type="ARBA" id="ARBA00023136"/>
    </source>
</evidence>
<dbReference type="PROSITE" id="PS50928">
    <property type="entry name" value="ABC_TM1"/>
    <property type="match status" value="1"/>
</dbReference>
<dbReference type="EMBL" id="CP001839">
    <property type="protein sequence ID" value="ADA67029.1"/>
    <property type="molecule type" value="Genomic_DNA"/>
</dbReference>
<keyword evidence="3 9" id="KW-0813">Transport</keyword>
<evidence type="ECO:0000313" key="12">
    <source>
        <dbReference type="Proteomes" id="UP000000940"/>
    </source>
</evidence>
<feature type="transmembrane region" description="Helical" evidence="9">
    <location>
        <begin position="67"/>
        <end position="92"/>
    </location>
</feature>
<dbReference type="InterPro" id="IPR000515">
    <property type="entry name" value="MetI-like"/>
</dbReference>
<reference evidence="11 12" key="1">
    <citation type="submission" date="2009-12" db="EMBL/GenBank/DDBJ databases">
        <title>Complete sequence of Thermotoga petrophila RKU-1.</title>
        <authorList>
            <consortium name="US DOE Joint Genome Institute"/>
            <person name="Lucas S."/>
            <person name="Copeland A."/>
            <person name="Lapidus A."/>
            <person name="Glavina del Rio T."/>
            <person name="Dalin E."/>
            <person name="Tice H."/>
            <person name="Bruce D."/>
            <person name="Goodwin L."/>
            <person name="Pitluck S."/>
            <person name="Munk A.C."/>
            <person name="Brettin T."/>
            <person name="Detter J.C."/>
            <person name="Han C."/>
            <person name="Tapia R."/>
            <person name="Larimer F."/>
            <person name="Land M."/>
            <person name="Hauser L."/>
            <person name="Kyrpides N."/>
            <person name="Mikhailova N."/>
            <person name="Nelson K.E."/>
            <person name="Gogarten J.P."/>
            <person name="Noll K.M."/>
        </authorList>
    </citation>
    <scope>NUCLEOTIDE SEQUENCE [LARGE SCALE GENOMIC DNA]</scope>
    <source>
        <strain evidence="12">ATCC BAA-489 / DSM 13996 / JCM 10882 / RKU-10</strain>
    </source>
</reference>
<evidence type="ECO:0000256" key="4">
    <source>
        <dbReference type="ARBA" id="ARBA00022475"/>
    </source>
</evidence>
<evidence type="ECO:0000256" key="5">
    <source>
        <dbReference type="ARBA" id="ARBA00022597"/>
    </source>
</evidence>
<evidence type="ECO:0000256" key="1">
    <source>
        <dbReference type="ARBA" id="ARBA00004651"/>
    </source>
</evidence>
<dbReference type="AlphaFoldDB" id="D2C7U3"/>
<dbReference type="HOGENOM" id="CLU_016047_1_2_0"/>
<accession>D2C7U3</accession>
<dbReference type="Gene3D" id="1.10.3720.10">
    <property type="entry name" value="MetI-like"/>
    <property type="match status" value="1"/>
</dbReference>
<evidence type="ECO:0000313" key="11">
    <source>
        <dbReference type="EMBL" id="ADA67029.1"/>
    </source>
</evidence>
<comment type="subcellular location">
    <subcellularLocation>
        <location evidence="1 9">Cell membrane</location>
        <topology evidence="1 9">Multi-pass membrane protein</topology>
    </subcellularLocation>
</comment>
<evidence type="ECO:0000256" key="6">
    <source>
        <dbReference type="ARBA" id="ARBA00022692"/>
    </source>
</evidence>
<feature type="transmembrane region" description="Helical" evidence="9">
    <location>
        <begin position="9"/>
        <end position="27"/>
    </location>
</feature>
<feature type="transmembrane region" description="Helical" evidence="9">
    <location>
        <begin position="104"/>
        <end position="127"/>
    </location>
</feature>
<keyword evidence="5" id="KW-0762">Sugar transport</keyword>
<evidence type="ECO:0000256" key="2">
    <source>
        <dbReference type="ARBA" id="ARBA00009047"/>
    </source>
</evidence>
<dbReference type="GO" id="GO:0005886">
    <property type="term" value="C:plasma membrane"/>
    <property type="evidence" value="ECO:0007669"/>
    <property type="project" value="UniProtKB-SubCell"/>
</dbReference>
<keyword evidence="12" id="KW-1185">Reference proteome</keyword>
<name>D2C7U3_THEP2</name>
<dbReference type="InterPro" id="IPR050901">
    <property type="entry name" value="BP-dep_ABC_trans_perm"/>
</dbReference>
<keyword evidence="7 9" id="KW-1133">Transmembrane helix</keyword>
<evidence type="ECO:0000256" key="9">
    <source>
        <dbReference type="RuleBase" id="RU363032"/>
    </source>
</evidence>